<evidence type="ECO:0000313" key="2">
    <source>
        <dbReference type="Proteomes" id="UP000789366"/>
    </source>
</evidence>
<organism evidence="1 2">
    <name type="scientific">Cetraspora pellucida</name>
    <dbReference type="NCBI Taxonomy" id="1433469"/>
    <lineage>
        <taxon>Eukaryota</taxon>
        <taxon>Fungi</taxon>
        <taxon>Fungi incertae sedis</taxon>
        <taxon>Mucoromycota</taxon>
        <taxon>Glomeromycotina</taxon>
        <taxon>Glomeromycetes</taxon>
        <taxon>Diversisporales</taxon>
        <taxon>Gigasporaceae</taxon>
        <taxon>Cetraspora</taxon>
    </lineage>
</organism>
<name>A0ACA9PV60_9GLOM</name>
<proteinExistence type="predicted"/>
<accession>A0ACA9PV60</accession>
<reference evidence="1" key="1">
    <citation type="submission" date="2021-06" db="EMBL/GenBank/DDBJ databases">
        <authorList>
            <person name="Kallberg Y."/>
            <person name="Tangrot J."/>
            <person name="Rosling A."/>
        </authorList>
    </citation>
    <scope>NUCLEOTIDE SEQUENCE</scope>
    <source>
        <strain evidence="1">28 12/20/2015</strain>
    </source>
</reference>
<comment type="caution">
    <text evidence="1">The sequence shown here is derived from an EMBL/GenBank/DDBJ whole genome shotgun (WGS) entry which is preliminary data.</text>
</comment>
<evidence type="ECO:0000313" key="1">
    <source>
        <dbReference type="EMBL" id="CAG8722218.1"/>
    </source>
</evidence>
<protein>
    <submittedName>
        <fullName evidence="1">5697_t:CDS:1</fullName>
    </submittedName>
</protein>
<dbReference type="Proteomes" id="UP000789366">
    <property type="component" value="Unassembled WGS sequence"/>
</dbReference>
<sequence>MKSSIFIFVAVLALGLTVNGSPVNFEKRRFGQEHSPKAEAVYSCMKNQAKAANIALEAVGQGVNAGIKFEADAGALVNTTVFSLLVKADACDQQKAADACFDLAESINTALSSTTSEEGEGITDTLKNCCLDLRQLERNTNGLGVKSAECKQKPKHKELEGLKQAQDPSAEDATPTASEQEPTKAPKENPKKKPKKKDPKQSEETPVVTTTPTSTD</sequence>
<keyword evidence="2" id="KW-1185">Reference proteome</keyword>
<gene>
    <name evidence="1" type="ORF">SPELUC_LOCUS12516</name>
</gene>
<dbReference type="EMBL" id="CAJVPW010029814">
    <property type="protein sequence ID" value="CAG8722218.1"/>
    <property type="molecule type" value="Genomic_DNA"/>
</dbReference>